<evidence type="ECO:0000313" key="5">
    <source>
        <dbReference type="EMBL" id="REG34620.1"/>
    </source>
</evidence>
<keyword evidence="6" id="KW-1185">Reference proteome</keyword>
<dbReference type="PANTHER" id="PTHR44591">
    <property type="entry name" value="STRESS RESPONSE REGULATOR PROTEIN 1"/>
    <property type="match status" value="1"/>
</dbReference>
<gene>
    <name evidence="5" type="ORF">ATI61_103526</name>
</gene>
<dbReference type="SUPFAM" id="SSF52172">
    <property type="entry name" value="CheY-like"/>
    <property type="match status" value="1"/>
</dbReference>
<dbReference type="InterPro" id="IPR011006">
    <property type="entry name" value="CheY-like_superfamily"/>
</dbReference>
<evidence type="ECO:0000256" key="3">
    <source>
        <dbReference type="PROSITE-ProRule" id="PRU00169"/>
    </source>
</evidence>
<sequence>MSTSNAVRRILVVDGEPVAMGALCDLLSMDGYATVGLCEPDEALQRLRSELFDAVITDVVLPGGHGLDVVRTARELRPGSPVLVVTGQVNSLASEAARALGVRRVLGKPLRYETLISVLRDSMQGR</sequence>
<reference evidence="5 6" key="1">
    <citation type="submission" date="2018-08" db="EMBL/GenBank/DDBJ databases">
        <title>Genomic Encyclopedia of Archaeal and Bacterial Type Strains, Phase II (KMG-II): from individual species to whole genera.</title>
        <authorList>
            <person name="Goeker M."/>
        </authorList>
    </citation>
    <scope>NUCLEOTIDE SEQUENCE [LARGE SCALE GENOMIC DNA]</scope>
    <source>
        <strain evidence="5 6">DSM 2261</strain>
    </source>
</reference>
<keyword evidence="1 3" id="KW-0597">Phosphoprotein</keyword>
<dbReference type="EMBL" id="QUMU01000003">
    <property type="protein sequence ID" value="REG34620.1"/>
    <property type="molecule type" value="Genomic_DNA"/>
</dbReference>
<evidence type="ECO:0000256" key="2">
    <source>
        <dbReference type="ARBA" id="ARBA00023012"/>
    </source>
</evidence>
<feature type="domain" description="Response regulatory" evidence="4">
    <location>
        <begin position="9"/>
        <end position="123"/>
    </location>
</feature>
<dbReference type="InterPro" id="IPR001789">
    <property type="entry name" value="Sig_transdc_resp-reg_receiver"/>
</dbReference>
<dbReference type="PROSITE" id="PS50110">
    <property type="entry name" value="RESPONSE_REGULATORY"/>
    <property type="match status" value="1"/>
</dbReference>
<dbReference type="Proteomes" id="UP000256345">
    <property type="component" value="Unassembled WGS sequence"/>
</dbReference>
<dbReference type="Pfam" id="PF00072">
    <property type="entry name" value="Response_reg"/>
    <property type="match status" value="1"/>
</dbReference>
<dbReference type="CDD" id="cd00156">
    <property type="entry name" value="REC"/>
    <property type="match status" value="1"/>
</dbReference>
<name>A0ABX9K792_9BACT</name>
<comment type="caution">
    <text evidence="5">The sequence shown here is derived from an EMBL/GenBank/DDBJ whole genome shotgun (WGS) entry which is preliminary data.</text>
</comment>
<accession>A0ABX9K792</accession>
<dbReference type="RefSeq" id="WP_047856299.1">
    <property type="nucleotide sequence ID" value="NZ_CP011509.1"/>
</dbReference>
<evidence type="ECO:0000256" key="1">
    <source>
        <dbReference type="ARBA" id="ARBA00022553"/>
    </source>
</evidence>
<dbReference type="PANTHER" id="PTHR44591:SF14">
    <property type="entry name" value="PROTEIN PILG"/>
    <property type="match status" value="1"/>
</dbReference>
<feature type="modified residue" description="4-aspartylphosphate" evidence="3">
    <location>
        <position position="58"/>
    </location>
</feature>
<dbReference type="Gene3D" id="3.40.50.2300">
    <property type="match status" value="1"/>
</dbReference>
<keyword evidence="2" id="KW-0902">Two-component regulatory system</keyword>
<evidence type="ECO:0000259" key="4">
    <source>
        <dbReference type="PROSITE" id="PS50110"/>
    </source>
</evidence>
<dbReference type="SMART" id="SM00448">
    <property type="entry name" value="REC"/>
    <property type="match status" value="1"/>
</dbReference>
<protein>
    <submittedName>
        <fullName evidence="5">Response regulator receiver domain-containing protein</fullName>
    </submittedName>
</protein>
<organism evidence="5 6">
    <name type="scientific">Archangium gephyra</name>
    <dbReference type="NCBI Taxonomy" id="48"/>
    <lineage>
        <taxon>Bacteria</taxon>
        <taxon>Pseudomonadati</taxon>
        <taxon>Myxococcota</taxon>
        <taxon>Myxococcia</taxon>
        <taxon>Myxococcales</taxon>
        <taxon>Cystobacterineae</taxon>
        <taxon>Archangiaceae</taxon>
        <taxon>Archangium</taxon>
    </lineage>
</organism>
<evidence type="ECO:0000313" key="6">
    <source>
        <dbReference type="Proteomes" id="UP000256345"/>
    </source>
</evidence>
<proteinExistence type="predicted"/>
<dbReference type="InterPro" id="IPR050595">
    <property type="entry name" value="Bact_response_regulator"/>
</dbReference>